<dbReference type="PANTHER" id="PTHR46696">
    <property type="entry name" value="P450, PUTATIVE (EUROFUNG)-RELATED"/>
    <property type="match status" value="1"/>
</dbReference>
<dbReference type="OrthoDB" id="4168525at2"/>
<organism evidence="2 3">
    <name type="scientific">Nitrosomonas nitrosa</name>
    <dbReference type="NCBI Taxonomy" id="52442"/>
    <lineage>
        <taxon>Bacteria</taxon>
        <taxon>Pseudomonadati</taxon>
        <taxon>Pseudomonadota</taxon>
        <taxon>Betaproteobacteria</taxon>
        <taxon>Nitrosomonadales</taxon>
        <taxon>Nitrosomonadaceae</taxon>
        <taxon>Nitrosomonas</taxon>
    </lineage>
</organism>
<comment type="similarity">
    <text evidence="1">Belongs to the cytochrome P450 family.</text>
</comment>
<dbReference type="Gene3D" id="1.10.630.10">
    <property type="entry name" value="Cytochrome P450"/>
    <property type="match status" value="1"/>
</dbReference>
<dbReference type="GO" id="GO:0020037">
    <property type="term" value="F:heme binding"/>
    <property type="evidence" value="ECO:0007669"/>
    <property type="project" value="InterPro"/>
</dbReference>
<proteinExistence type="inferred from homology"/>
<keyword evidence="3" id="KW-1185">Reference proteome</keyword>
<gene>
    <name evidence="2" type="ORF">SAMN05421880_12732</name>
</gene>
<dbReference type="STRING" id="52442.SAMN05421880_12732"/>
<accession>A0A1I4SYS7</accession>
<dbReference type="RefSeq" id="WP_090671196.1">
    <property type="nucleotide sequence ID" value="NZ_FOUF01000027.1"/>
</dbReference>
<dbReference type="SUPFAM" id="SSF48264">
    <property type="entry name" value="Cytochrome P450"/>
    <property type="match status" value="1"/>
</dbReference>
<dbReference type="GO" id="GO:0005506">
    <property type="term" value="F:iron ion binding"/>
    <property type="evidence" value="ECO:0007669"/>
    <property type="project" value="InterPro"/>
</dbReference>
<evidence type="ECO:0000256" key="1">
    <source>
        <dbReference type="ARBA" id="ARBA00010617"/>
    </source>
</evidence>
<dbReference type="Pfam" id="PF00067">
    <property type="entry name" value="p450"/>
    <property type="match status" value="1"/>
</dbReference>
<dbReference type="AlphaFoldDB" id="A0A1I4SYS7"/>
<dbReference type="EMBL" id="FOUF01000027">
    <property type="protein sequence ID" value="SFM69614.1"/>
    <property type="molecule type" value="Genomic_DNA"/>
</dbReference>
<evidence type="ECO:0000313" key="3">
    <source>
        <dbReference type="Proteomes" id="UP000199561"/>
    </source>
</evidence>
<protein>
    <submittedName>
        <fullName evidence="2">Cytochrome P450</fullName>
    </submittedName>
</protein>
<dbReference type="InterPro" id="IPR036396">
    <property type="entry name" value="Cyt_P450_sf"/>
</dbReference>
<name>A0A1I4SYS7_9PROT</name>
<dbReference type="GO" id="GO:0004497">
    <property type="term" value="F:monooxygenase activity"/>
    <property type="evidence" value="ECO:0007669"/>
    <property type="project" value="InterPro"/>
</dbReference>
<dbReference type="Proteomes" id="UP000199561">
    <property type="component" value="Unassembled WGS sequence"/>
</dbReference>
<dbReference type="GO" id="GO:0016705">
    <property type="term" value="F:oxidoreductase activity, acting on paired donors, with incorporation or reduction of molecular oxygen"/>
    <property type="evidence" value="ECO:0007669"/>
    <property type="project" value="InterPro"/>
</dbReference>
<dbReference type="InterPro" id="IPR001128">
    <property type="entry name" value="Cyt_P450"/>
</dbReference>
<dbReference type="PANTHER" id="PTHR46696:SF1">
    <property type="entry name" value="CYTOCHROME P450 YJIB-RELATED"/>
    <property type="match status" value="1"/>
</dbReference>
<evidence type="ECO:0000313" key="2">
    <source>
        <dbReference type="EMBL" id="SFM69614.1"/>
    </source>
</evidence>
<sequence>MADQDRETLKELLQRLASKFVALFSFSSENKKDDEIEKNETLPSSLPPPLPATQSFLADIANAEADNPLPPLPLPFPDPEDIKYANDTEAYTSDKQAAESAVATFTAAAKIRGAAIAQVISKWLATNPYAMFRELLAQPRETMPIFKPAIGPVIVMRHTEVIKCLERTDLFTVDPYAAEMARATDDRSKHPEAFSHFMLGTDRDDLYRLDDVILRRAVSRADSALLQQLARDEAERWTHHAQNEGKGEIDIVPTIAKFVPLRIVSDYLGVHYYGFGEPSVLPGLRGGDSFPLSDDLQKVFSFTKIKEAIVPTSDQLFNWVKDAFRNIFNNFNSSYPRYSAFREQGIIATEYLSAYIFALLQYYKTQLLQSNPVPDTMLTRLIKMQLELEQNGQKFEEEITKLLNIPLPPGELARRLSDSMIRSNVFGTVVGAVVNPQEATARIMDSMLRLQDGEYMFLHDSSYEQAVCSAKVEPDSAHYTESLERLRKYALEALRLKPQGEVLLRLCVKDNDVLGGVPLKKGTLVFAAYAAAMLDPEIVQNPSAFDVTRDERLVPYLSERERALEAPQSLIYLQHGYGRHKCLGRYASEITMQESLRAMLRLGPLKRRSELEMDEQNLYAVSLKIGF</sequence>
<reference evidence="2 3" key="1">
    <citation type="submission" date="2016-10" db="EMBL/GenBank/DDBJ databases">
        <authorList>
            <person name="de Groot N.N."/>
        </authorList>
    </citation>
    <scope>NUCLEOTIDE SEQUENCE [LARGE SCALE GENOMIC DNA]</scope>
    <source>
        <strain evidence="2 3">Nm146</strain>
    </source>
</reference>